<proteinExistence type="predicted"/>
<dbReference type="GO" id="GO:0016301">
    <property type="term" value="F:kinase activity"/>
    <property type="evidence" value="ECO:0007669"/>
    <property type="project" value="UniProtKB-KW"/>
</dbReference>
<evidence type="ECO:0000256" key="9">
    <source>
        <dbReference type="ARBA" id="ARBA00023012"/>
    </source>
</evidence>
<evidence type="ECO:0000313" key="15">
    <source>
        <dbReference type="Proteomes" id="UP000825799"/>
    </source>
</evidence>
<gene>
    <name evidence="14" type="ORF">K1X15_15720</name>
</gene>
<evidence type="ECO:0000256" key="4">
    <source>
        <dbReference type="ARBA" id="ARBA00022553"/>
    </source>
</evidence>
<evidence type="ECO:0000259" key="13">
    <source>
        <dbReference type="PROSITE" id="PS50885"/>
    </source>
</evidence>
<keyword evidence="8 11" id="KW-1133">Transmembrane helix</keyword>
<organism evidence="14 15">
    <name type="scientific">Devosia salina</name>
    <dbReference type="NCBI Taxonomy" id="2860336"/>
    <lineage>
        <taxon>Bacteria</taxon>
        <taxon>Pseudomonadati</taxon>
        <taxon>Pseudomonadota</taxon>
        <taxon>Alphaproteobacteria</taxon>
        <taxon>Hyphomicrobiales</taxon>
        <taxon>Devosiaceae</taxon>
        <taxon>Devosia</taxon>
    </lineage>
</organism>
<dbReference type="EMBL" id="CP080590">
    <property type="protein sequence ID" value="QYO76053.1"/>
    <property type="molecule type" value="Genomic_DNA"/>
</dbReference>
<evidence type="ECO:0000256" key="5">
    <source>
        <dbReference type="ARBA" id="ARBA00022679"/>
    </source>
</evidence>
<feature type="domain" description="Histidine kinase" evidence="12">
    <location>
        <begin position="239"/>
        <end position="443"/>
    </location>
</feature>
<evidence type="ECO:0000259" key="12">
    <source>
        <dbReference type="PROSITE" id="PS50109"/>
    </source>
</evidence>
<dbReference type="PANTHER" id="PTHR45436:SF5">
    <property type="entry name" value="SENSOR HISTIDINE KINASE TRCS"/>
    <property type="match status" value="1"/>
</dbReference>
<dbReference type="PRINTS" id="PR00344">
    <property type="entry name" value="BCTRLSENSOR"/>
</dbReference>
<evidence type="ECO:0000256" key="1">
    <source>
        <dbReference type="ARBA" id="ARBA00000085"/>
    </source>
</evidence>
<feature type="transmembrane region" description="Helical" evidence="11">
    <location>
        <begin position="12"/>
        <end position="33"/>
    </location>
</feature>
<dbReference type="PROSITE" id="PS50109">
    <property type="entry name" value="HIS_KIN"/>
    <property type="match status" value="1"/>
</dbReference>
<dbReference type="PANTHER" id="PTHR45436">
    <property type="entry name" value="SENSOR HISTIDINE KINASE YKOH"/>
    <property type="match status" value="1"/>
</dbReference>
<dbReference type="InterPro" id="IPR036890">
    <property type="entry name" value="HATPase_C_sf"/>
</dbReference>
<dbReference type="RefSeq" id="WP_220304545.1">
    <property type="nucleotide sequence ID" value="NZ_CP080590.1"/>
</dbReference>
<dbReference type="Pfam" id="PF02518">
    <property type="entry name" value="HATPase_c"/>
    <property type="match status" value="1"/>
</dbReference>
<dbReference type="SUPFAM" id="SSF47384">
    <property type="entry name" value="Homodimeric domain of signal transducing histidine kinase"/>
    <property type="match status" value="1"/>
</dbReference>
<dbReference type="Proteomes" id="UP000825799">
    <property type="component" value="Chromosome"/>
</dbReference>
<name>A0ABX8WC96_9HYPH</name>
<evidence type="ECO:0000256" key="11">
    <source>
        <dbReference type="SAM" id="Phobius"/>
    </source>
</evidence>
<feature type="domain" description="HAMP" evidence="13">
    <location>
        <begin position="180"/>
        <end position="231"/>
    </location>
</feature>
<evidence type="ECO:0000256" key="2">
    <source>
        <dbReference type="ARBA" id="ARBA00004370"/>
    </source>
</evidence>
<sequence>MKLHSIKLRLMALSAIWVIGSLAASAIVLQYLFVSSLERDVRQDLEAALTRLVALLDEDAPQNGLSGPLPDPRYETPLGGRYWQIEVPENQALLRSRSLWDTVLPVTSNQATTGHFEHGDEWHIIYVARTIATGGQSVRLTVGEDHGPIHEAARLFLWDTARLFALLGAFILIAAWFQLRLGLVPLDKLRTAVDAVRQGQNSRLLGRFPTEVRPLANEVNALLEEREANMERARQRASDLAHGLKTPLAALHGIAVRVREKGNERDADLIDDLAFEMSKRVDYQMRLTTLRLRKSEHRESTSLNNAVLRTIAVLKKTGRGEALHWLADLSQDHQVDIHRQDLMELIGITLENAAKWASTRVTVRSTVIGANATIEISDDGPGVPEERLPQLGRRGQRLDEATSGSGLGLAIASEILALNSGRIEFRRGDTGGLVVALTLPLAPH</sequence>
<evidence type="ECO:0000256" key="3">
    <source>
        <dbReference type="ARBA" id="ARBA00012438"/>
    </source>
</evidence>
<dbReference type="Gene3D" id="3.30.565.10">
    <property type="entry name" value="Histidine kinase-like ATPase, C-terminal domain"/>
    <property type="match status" value="1"/>
</dbReference>
<evidence type="ECO:0000256" key="8">
    <source>
        <dbReference type="ARBA" id="ARBA00022989"/>
    </source>
</evidence>
<keyword evidence="15" id="KW-1185">Reference proteome</keyword>
<dbReference type="InterPro" id="IPR004358">
    <property type="entry name" value="Sig_transdc_His_kin-like_C"/>
</dbReference>
<dbReference type="InterPro" id="IPR003660">
    <property type="entry name" value="HAMP_dom"/>
</dbReference>
<evidence type="ECO:0000256" key="6">
    <source>
        <dbReference type="ARBA" id="ARBA00022692"/>
    </source>
</evidence>
<dbReference type="SUPFAM" id="SSF55874">
    <property type="entry name" value="ATPase domain of HSP90 chaperone/DNA topoisomerase II/histidine kinase"/>
    <property type="match status" value="1"/>
</dbReference>
<dbReference type="SMART" id="SM00387">
    <property type="entry name" value="HATPase_c"/>
    <property type="match status" value="1"/>
</dbReference>
<keyword evidence="7 14" id="KW-0418">Kinase</keyword>
<keyword evidence="9" id="KW-0902">Two-component regulatory system</keyword>
<feature type="transmembrane region" description="Helical" evidence="11">
    <location>
        <begin position="163"/>
        <end position="183"/>
    </location>
</feature>
<dbReference type="EC" id="2.7.13.3" evidence="3"/>
<keyword evidence="5" id="KW-0808">Transferase</keyword>
<keyword evidence="10 11" id="KW-0472">Membrane</keyword>
<keyword evidence="4" id="KW-0597">Phosphoprotein</keyword>
<dbReference type="Gene3D" id="1.10.287.130">
    <property type="match status" value="1"/>
</dbReference>
<accession>A0ABX8WC96</accession>
<keyword evidence="6 11" id="KW-0812">Transmembrane</keyword>
<evidence type="ECO:0000256" key="10">
    <source>
        <dbReference type="ARBA" id="ARBA00023136"/>
    </source>
</evidence>
<dbReference type="InterPro" id="IPR003594">
    <property type="entry name" value="HATPase_dom"/>
</dbReference>
<dbReference type="PROSITE" id="PS50885">
    <property type="entry name" value="HAMP"/>
    <property type="match status" value="1"/>
</dbReference>
<protein>
    <recommendedName>
        <fullName evidence="3">histidine kinase</fullName>
        <ecNumber evidence="3">2.7.13.3</ecNumber>
    </recommendedName>
</protein>
<comment type="subcellular location">
    <subcellularLocation>
        <location evidence="2">Membrane</location>
    </subcellularLocation>
</comment>
<dbReference type="InterPro" id="IPR005467">
    <property type="entry name" value="His_kinase_dom"/>
</dbReference>
<dbReference type="InterPro" id="IPR036097">
    <property type="entry name" value="HisK_dim/P_sf"/>
</dbReference>
<reference evidence="14 15" key="1">
    <citation type="submission" date="2021-08" db="EMBL/GenBank/DDBJ databases">
        <title>Devosia salina sp. nov., isolated from the South China Sea sediment.</title>
        <authorList>
            <person name="Zhou Z."/>
        </authorList>
    </citation>
    <scope>NUCLEOTIDE SEQUENCE [LARGE SCALE GENOMIC DNA]</scope>
    <source>
        <strain evidence="14 15">SCS-3</strain>
    </source>
</reference>
<comment type="catalytic activity">
    <reaction evidence="1">
        <text>ATP + protein L-histidine = ADP + protein N-phospho-L-histidine.</text>
        <dbReference type="EC" id="2.7.13.3"/>
    </reaction>
</comment>
<evidence type="ECO:0000256" key="7">
    <source>
        <dbReference type="ARBA" id="ARBA00022777"/>
    </source>
</evidence>
<evidence type="ECO:0000313" key="14">
    <source>
        <dbReference type="EMBL" id="QYO76053.1"/>
    </source>
</evidence>
<dbReference type="InterPro" id="IPR050428">
    <property type="entry name" value="TCS_sensor_his_kinase"/>
</dbReference>